<accession>K9EVG7</accession>
<dbReference type="InterPro" id="IPR032421">
    <property type="entry name" value="PMT_4TMC"/>
</dbReference>
<comment type="caution">
    <text evidence="14">The sequence shown here is derived from an EMBL/GenBank/DDBJ whole genome shotgun (WGS) entry which is preliminary data.</text>
</comment>
<keyword evidence="7 10" id="KW-1133">Transmembrane helix</keyword>
<organism evidence="14 15">
    <name type="scientific">Actinobaculum massiliense ACS-171-V-Col2</name>
    <dbReference type="NCBI Taxonomy" id="883066"/>
    <lineage>
        <taxon>Bacteria</taxon>
        <taxon>Bacillati</taxon>
        <taxon>Actinomycetota</taxon>
        <taxon>Actinomycetes</taxon>
        <taxon>Actinomycetales</taxon>
        <taxon>Actinomycetaceae</taxon>
        <taxon>Actinobaculum</taxon>
    </lineage>
</organism>
<keyword evidence="4 10" id="KW-0328">Glycosyltransferase</keyword>
<feature type="transmembrane region" description="Helical" evidence="10">
    <location>
        <begin position="455"/>
        <end position="473"/>
    </location>
</feature>
<comment type="similarity">
    <text evidence="3 10">Belongs to the glycosyltransferase 39 family.</text>
</comment>
<dbReference type="GO" id="GO:0004169">
    <property type="term" value="F:dolichyl-phosphate-mannose-protein mannosyltransferase activity"/>
    <property type="evidence" value="ECO:0007669"/>
    <property type="project" value="UniProtKB-UniRule"/>
</dbReference>
<dbReference type="STRING" id="202789.GCA_001457435_01016"/>
<keyword evidence="6 10" id="KW-0812">Transmembrane</keyword>
<keyword evidence="10" id="KW-1003">Cell membrane</keyword>
<dbReference type="AlphaFoldDB" id="K9EVG7"/>
<protein>
    <recommendedName>
        <fullName evidence="9 10">Polyprenol-phosphate-mannose--protein mannosyltransferase</fullName>
        <ecNumber evidence="10">2.4.1.-</ecNumber>
    </recommendedName>
</protein>
<feature type="region of interest" description="Disordered" evidence="11">
    <location>
        <begin position="1"/>
        <end position="39"/>
    </location>
</feature>
<dbReference type="RefSeq" id="WP_007001306.1">
    <property type="nucleotide sequence ID" value="NZ_JH992955.1"/>
</dbReference>
<dbReference type="PANTHER" id="PTHR10050">
    <property type="entry name" value="DOLICHYL-PHOSPHATE-MANNOSE--PROTEIN MANNOSYLTRANSFERASE"/>
    <property type="match status" value="1"/>
</dbReference>
<dbReference type="Pfam" id="PF16192">
    <property type="entry name" value="PMT_4TMC"/>
    <property type="match status" value="1"/>
</dbReference>
<evidence type="ECO:0000256" key="2">
    <source>
        <dbReference type="ARBA" id="ARBA00004922"/>
    </source>
</evidence>
<dbReference type="eggNOG" id="COG4346">
    <property type="taxonomic scope" value="Bacteria"/>
</dbReference>
<comment type="function">
    <text evidence="10">Protein O-mannosyltransferase that catalyzes the transfer of a single mannose residue from a polyprenol phospho-mannosyl lipidic donor to the hydroxyl group of selected serine and threonine residues in acceptor proteins.</text>
</comment>
<evidence type="ECO:0000256" key="8">
    <source>
        <dbReference type="ARBA" id="ARBA00023136"/>
    </source>
</evidence>
<dbReference type="GO" id="GO:0005886">
    <property type="term" value="C:plasma membrane"/>
    <property type="evidence" value="ECO:0007669"/>
    <property type="project" value="UniProtKB-SubCell"/>
</dbReference>
<dbReference type="Proteomes" id="UP000009888">
    <property type="component" value="Unassembled WGS sequence"/>
</dbReference>
<dbReference type="PANTHER" id="PTHR10050:SF46">
    <property type="entry name" value="PROTEIN O-MANNOSYL-TRANSFERASE 2"/>
    <property type="match status" value="1"/>
</dbReference>
<evidence type="ECO:0000256" key="7">
    <source>
        <dbReference type="ARBA" id="ARBA00022989"/>
    </source>
</evidence>
<evidence type="ECO:0000256" key="10">
    <source>
        <dbReference type="RuleBase" id="RU367007"/>
    </source>
</evidence>
<dbReference type="EMBL" id="AGWL01000006">
    <property type="protein sequence ID" value="EKU94962.1"/>
    <property type="molecule type" value="Genomic_DNA"/>
</dbReference>
<evidence type="ECO:0000259" key="13">
    <source>
        <dbReference type="Pfam" id="PF16192"/>
    </source>
</evidence>
<dbReference type="InterPro" id="IPR003342">
    <property type="entry name" value="ArnT-like_N"/>
</dbReference>
<dbReference type="HOGENOM" id="CLU_021079_0_0_11"/>
<proteinExistence type="inferred from homology"/>
<evidence type="ECO:0000256" key="11">
    <source>
        <dbReference type="SAM" id="MobiDB-lite"/>
    </source>
</evidence>
<keyword evidence="8 10" id="KW-0472">Membrane</keyword>
<feature type="transmembrane region" description="Helical" evidence="10">
    <location>
        <begin position="219"/>
        <end position="236"/>
    </location>
</feature>
<evidence type="ECO:0000256" key="6">
    <source>
        <dbReference type="ARBA" id="ARBA00022692"/>
    </source>
</evidence>
<evidence type="ECO:0000259" key="12">
    <source>
        <dbReference type="Pfam" id="PF02366"/>
    </source>
</evidence>
<evidence type="ECO:0000256" key="3">
    <source>
        <dbReference type="ARBA" id="ARBA00007222"/>
    </source>
</evidence>
<reference evidence="14 15" key="1">
    <citation type="submission" date="2012-09" db="EMBL/GenBank/DDBJ databases">
        <title>The Genome Sequence of Actinobaculum massiliae ACS-171-V-COL2.</title>
        <authorList>
            <consortium name="The Broad Institute Genome Sequencing Platform"/>
            <person name="Earl A."/>
            <person name="Ward D."/>
            <person name="Feldgarden M."/>
            <person name="Gevers D."/>
            <person name="Saerens B."/>
            <person name="Vaneechoutte M."/>
            <person name="Walker B."/>
            <person name="Young S.K."/>
            <person name="Zeng Q."/>
            <person name="Gargeya S."/>
            <person name="Fitzgerald M."/>
            <person name="Haas B."/>
            <person name="Abouelleil A."/>
            <person name="Alvarado L."/>
            <person name="Arachchi H.M."/>
            <person name="Berlin A."/>
            <person name="Chapman S.B."/>
            <person name="Goldberg J."/>
            <person name="Griggs A."/>
            <person name="Gujja S."/>
            <person name="Hansen M."/>
            <person name="Howarth C."/>
            <person name="Imamovic A."/>
            <person name="Larimer J."/>
            <person name="McCowen C."/>
            <person name="Montmayeur A."/>
            <person name="Murphy C."/>
            <person name="Neiman D."/>
            <person name="Pearson M."/>
            <person name="Priest M."/>
            <person name="Roberts A."/>
            <person name="Saif S."/>
            <person name="Shea T."/>
            <person name="Sisk P."/>
            <person name="Sykes S."/>
            <person name="Wortman J."/>
            <person name="Nusbaum C."/>
            <person name="Birren B."/>
        </authorList>
    </citation>
    <scope>NUCLEOTIDE SEQUENCE [LARGE SCALE GENOMIC DNA]</scope>
    <source>
        <strain evidence="15">ACS-171-V-Col2</strain>
    </source>
</reference>
<keyword evidence="5 10" id="KW-0808">Transferase</keyword>
<dbReference type="GO" id="GO:0012505">
    <property type="term" value="C:endomembrane system"/>
    <property type="evidence" value="ECO:0007669"/>
    <property type="project" value="UniProtKB-SubCell"/>
</dbReference>
<feature type="transmembrane region" description="Helical" evidence="10">
    <location>
        <begin position="167"/>
        <end position="189"/>
    </location>
</feature>
<gene>
    <name evidence="14" type="ORF">HMPREF9233_01100</name>
</gene>
<dbReference type="UniPathway" id="UPA00378"/>
<comment type="subcellular location">
    <subcellularLocation>
        <location evidence="10">Cell membrane</location>
    </subcellularLocation>
    <subcellularLocation>
        <location evidence="1">Endomembrane system</location>
        <topology evidence="1">Multi-pass membrane protein</topology>
    </subcellularLocation>
</comment>
<dbReference type="EC" id="2.4.1.-" evidence="10"/>
<name>K9EVG7_9ACTO</name>
<evidence type="ECO:0000256" key="5">
    <source>
        <dbReference type="ARBA" id="ARBA00022679"/>
    </source>
</evidence>
<feature type="transmembrane region" description="Helical" evidence="10">
    <location>
        <begin position="70"/>
        <end position="88"/>
    </location>
</feature>
<evidence type="ECO:0000256" key="9">
    <source>
        <dbReference type="ARBA" id="ARBA00093617"/>
    </source>
</evidence>
<comment type="pathway">
    <text evidence="2 10">Protein modification; protein glycosylation.</text>
</comment>
<feature type="domain" description="ArnT-like N-terminal" evidence="12">
    <location>
        <begin position="78"/>
        <end position="237"/>
    </location>
</feature>
<sequence length="689" mass="75692">MSVHGSTQTPAAENDHRSAAAPARSTAKRVRPPAARLRPQAARAYEDELRGRLGLAPLGRDFLSRAQARTGWIITGVVALLAALIRFIRLGYPPRLIFDETYYVKGANSLLRLGYEADWEGGNENDPLFAAGDYSMQKTGGDYVVHPPLGKWIMASGQAIFGQQNGFGWRFATALIGAATVILLVRVALRLFNSPALAGFAGAAIALDGMGIVMSRTGLLDNILAFFILAGFWAILRDRDAARAKLAHRVATGQIRANATPADPWGPAVHTRPWILAAGVLLGMACGVKWSGFYPVAVFGVVVFIWGTLARRAVHTRLWFGAGIFREGLPAFLWLVPASLLTYLAAWIPWFANPNGFMRSWTPEQVAADMTNYSAPQFSFLPDAFNTWLAYHAKMMEFHTHLSSEHTYMSQPWEWLVQWRPVSFYWVGSDDEKMKEACGAGRECVEAITSVGNVAVWWPALLALGVVLFAAIVRRDWRAGAILAGYLATWAPWLLYSNRTIFQFYAVALLPFVCLALAFAAGYVTGSLGRPRARRLPLPVVVGSSLKIDDGVWQPVKRPESPVSGQDVMVMPVAYPYRARHHQAAGLVGEHAAGEHATGEHATGEVAVEQHPAGAHAIEQHPADQHLAGQDSINAMPWWHAELTSSGRTLLIGGSIVIAIFAAFWYPIWTGMTVPRWFWQAHMWLPSWI</sequence>
<feature type="compositionally biased region" description="Polar residues" evidence="11">
    <location>
        <begin position="1"/>
        <end position="11"/>
    </location>
</feature>
<keyword evidence="15" id="KW-1185">Reference proteome</keyword>
<feature type="transmembrane region" description="Helical" evidence="10">
    <location>
        <begin position="502"/>
        <end position="525"/>
    </location>
</feature>
<dbReference type="PATRIC" id="fig|883066.3.peg.1156"/>
<feature type="transmembrane region" description="Helical" evidence="10">
    <location>
        <begin position="292"/>
        <end position="310"/>
    </location>
</feature>
<dbReference type="InterPro" id="IPR027005">
    <property type="entry name" value="PMT-like"/>
</dbReference>
<evidence type="ECO:0000256" key="4">
    <source>
        <dbReference type="ARBA" id="ARBA00022676"/>
    </source>
</evidence>
<feature type="transmembrane region" description="Helical" evidence="10">
    <location>
        <begin position="195"/>
        <end position="212"/>
    </location>
</feature>
<dbReference type="Pfam" id="PF02366">
    <property type="entry name" value="PMT"/>
    <property type="match status" value="1"/>
</dbReference>
<evidence type="ECO:0000313" key="15">
    <source>
        <dbReference type="Proteomes" id="UP000009888"/>
    </source>
</evidence>
<feature type="transmembrane region" description="Helical" evidence="10">
    <location>
        <begin position="650"/>
        <end position="669"/>
    </location>
</feature>
<feature type="transmembrane region" description="Helical" evidence="10">
    <location>
        <begin position="331"/>
        <end position="352"/>
    </location>
</feature>
<feature type="domain" description="Protein O-mannosyl-transferase C-terminal four TM" evidence="13">
    <location>
        <begin position="385"/>
        <end position="515"/>
    </location>
</feature>
<evidence type="ECO:0000313" key="14">
    <source>
        <dbReference type="EMBL" id="EKU94962.1"/>
    </source>
</evidence>
<evidence type="ECO:0000256" key="1">
    <source>
        <dbReference type="ARBA" id="ARBA00004127"/>
    </source>
</evidence>